<feature type="chain" id="PRO_5002632561" description="DUF1207 domain-containing protein" evidence="1">
    <location>
        <begin position="26"/>
        <end position="291"/>
    </location>
</feature>
<proteinExistence type="predicted"/>
<dbReference type="InterPro" id="IPR009599">
    <property type="entry name" value="DUF1207"/>
</dbReference>
<keyword evidence="1" id="KW-0732">Signal</keyword>
<evidence type="ECO:0000313" key="2">
    <source>
        <dbReference type="EMBL" id="ABL64772.1"/>
    </source>
</evidence>
<gene>
    <name evidence="2" type="ordered locus">Cpha266_0718</name>
</gene>
<name>A1BEE5_CHLPD</name>
<dbReference type="eggNOG" id="ENOG502ZCFG">
    <property type="taxonomic scope" value="Bacteria"/>
</dbReference>
<reference evidence="2 3" key="1">
    <citation type="submission" date="2006-12" db="EMBL/GenBank/DDBJ databases">
        <title>Complete sequence of Chlorobium phaeobacteroides DSM 266.</title>
        <authorList>
            <consortium name="US DOE Joint Genome Institute"/>
            <person name="Copeland A."/>
            <person name="Lucas S."/>
            <person name="Lapidus A."/>
            <person name="Barry K."/>
            <person name="Detter J.C."/>
            <person name="Glavina del Rio T."/>
            <person name="Hammon N."/>
            <person name="Israni S."/>
            <person name="Pitluck S."/>
            <person name="Goltsman E."/>
            <person name="Schmutz J."/>
            <person name="Larimer F."/>
            <person name="Land M."/>
            <person name="Hauser L."/>
            <person name="Mikhailova N."/>
            <person name="Li T."/>
            <person name="Overmann J."/>
            <person name="Bryant D.A."/>
            <person name="Richardson P."/>
        </authorList>
    </citation>
    <scope>NUCLEOTIDE SEQUENCE [LARGE SCALE GENOMIC DNA]</scope>
    <source>
        <strain evidence="2 3">DSM 266</strain>
    </source>
</reference>
<dbReference type="Proteomes" id="UP000008701">
    <property type="component" value="Chromosome"/>
</dbReference>
<dbReference type="STRING" id="290317.Cpha266_0718"/>
<dbReference type="RefSeq" id="WP_011744601.1">
    <property type="nucleotide sequence ID" value="NC_008639.1"/>
</dbReference>
<keyword evidence="3" id="KW-1185">Reference proteome</keyword>
<dbReference type="EMBL" id="CP000492">
    <property type="protein sequence ID" value="ABL64772.1"/>
    <property type="molecule type" value="Genomic_DNA"/>
</dbReference>
<dbReference type="HOGENOM" id="CLU_1014919_0_0_10"/>
<dbReference type="AlphaFoldDB" id="A1BEE5"/>
<dbReference type="KEGG" id="cph:Cpha266_0718"/>
<organism evidence="2 3">
    <name type="scientific">Chlorobium phaeobacteroides (strain DSM 266 / SMG 266 / 2430)</name>
    <dbReference type="NCBI Taxonomy" id="290317"/>
    <lineage>
        <taxon>Bacteria</taxon>
        <taxon>Pseudomonadati</taxon>
        <taxon>Chlorobiota</taxon>
        <taxon>Chlorobiia</taxon>
        <taxon>Chlorobiales</taxon>
        <taxon>Chlorobiaceae</taxon>
        <taxon>Chlorobium/Pelodictyon group</taxon>
        <taxon>Chlorobium</taxon>
    </lineage>
</organism>
<accession>A1BEE5</accession>
<sequence precursor="true">MKHKSMICRLLTVTAALTISSLQNATADPLLDPTFNTLFKPLMADPTEPRIAVMPWLNDNYLQLDIGTSVDLYQNDKKDFAVGVDFGTYSLLERGDNFKFPVDTIDYMFGINATWKKNIASDSFPFDELSARVRLSHISAHFEDGHFDNETNQWIQGDCPFEIPFTYSREFVNAVVALSSPDKRIYAGYQYIYHTSPGNISPHSFQAGVEIGRPDNIYAALDYKLLPIWDESRNESQGYRGTLNLQAGTRLGFIGLDGVRLAYNYFNGMSRQGMYFYRDESYSSLGMIIDL</sequence>
<evidence type="ECO:0008006" key="4">
    <source>
        <dbReference type="Google" id="ProtNLM"/>
    </source>
</evidence>
<evidence type="ECO:0000313" key="3">
    <source>
        <dbReference type="Proteomes" id="UP000008701"/>
    </source>
</evidence>
<evidence type="ECO:0000256" key="1">
    <source>
        <dbReference type="SAM" id="SignalP"/>
    </source>
</evidence>
<feature type="signal peptide" evidence="1">
    <location>
        <begin position="1"/>
        <end position="25"/>
    </location>
</feature>
<protein>
    <recommendedName>
        <fullName evidence="4">DUF1207 domain-containing protein</fullName>
    </recommendedName>
</protein>
<dbReference type="Pfam" id="PF06727">
    <property type="entry name" value="DUF1207"/>
    <property type="match status" value="1"/>
</dbReference>